<dbReference type="OrthoDB" id="341403at2759"/>
<feature type="transmembrane region" description="Helical" evidence="8">
    <location>
        <begin position="228"/>
        <end position="251"/>
    </location>
</feature>
<dbReference type="Gene3D" id="1.10.10.1180">
    <property type="entry name" value="MAN1, winged-helix domain"/>
    <property type="match status" value="1"/>
</dbReference>
<proteinExistence type="predicted"/>
<dbReference type="GO" id="GO:0071763">
    <property type="term" value="P:nuclear membrane organization"/>
    <property type="evidence" value="ECO:0007669"/>
    <property type="project" value="TreeGrafter"/>
</dbReference>
<dbReference type="Proteomes" id="UP000594638">
    <property type="component" value="Unassembled WGS sequence"/>
</dbReference>
<evidence type="ECO:0000256" key="6">
    <source>
        <dbReference type="ARBA" id="ARBA00023242"/>
    </source>
</evidence>
<reference evidence="10 11" key="1">
    <citation type="submission" date="2019-12" db="EMBL/GenBank/DDBJ databases">
        <authorList>
            <person name="Alioto T."/>
            <person name="Alioto T."/>
            <person name="Gomez Garrido J."/>
        </authorList>
    </citation>
    <scope>NUCLEOTIDE SEQUENCE [LARGE SCALE GENOMIC DNA]</scope>
</reference>
<evidence type="ECO:0000256" key="4">
    <source>
        <dbReference type="ARBA" id="ARBA00022989"/>
    </source>
</evidence>
<evidence type="ECO:0000256" key="8">
    <source>
        <dbReference type="SAM" id="Phobius"/>
    </source>
</evidence>
<dbReference type="AlphaFoldDB" id="A0A8S0RZQ9"/>
<keyword evidence="6" id="KW-0539">Nucleus</keyword>
<dbReference type="Pfam" id="PF09402">
    <property type="entry name" value="MSC"/>
    <property type="match status" value="1"/>
</dbReference>
<gene>
    <name evidence="10" type="ORF">OLEA9_A062988</name>
</gene>
<evidence type="ECO:0000256" key="3">
    <source>
        <dbReference type="ARBA" id="ARBA00022692"/>
    </source>
</evidence>
<dbReference type="InterPro" id="IPR018996">
    <property type="entry name" value="Man1/Src1-like_C"/>
</dbReference>
<dbReference type="PANTHER" id="PTHR47808:SF2">
    <property type="entry name" value="LEM DOMAIN-CONTAINING PROTEIN 2"/>
    <property type="match status" value="1"/>
</dbReference>
<feature type="domain" description="Man1/Src1-like C-terminal" evidence="9">
    <location>
        <begin position="82"/>
        <end position="343"/>
    </location>
</feature>
<dbReference type="EMBL" id="CACTIH010003829">
    <property type="protein sequence ID" value="CAA2985809.1"/>
    <property type="molecule type" value="Genomic_DNA"/>
</dbReference>
<keyword evidence="4 8" id="KW-1133">Transmembrane helix</keyword>
<keyword evidence="3 8" id="KW-0812">Transmembrane</keyword>
<dbReference type="GO" id="GO:0034399">
    <property type="term" value="C:nuclear periphery"/>
    <property type="evidence" value="ECO:0007669"/>
    <property type="project" value="EnsemblPlants"/>
</dbReference>
<dbReference type="GO" id="GO:0005637">
    <property type="term" value="C:nuclear inner membrane"/>
    <property type="evidence" value="ECO:0007669"/>
    <property type="project" value="UniProtKB-SubCell"/>
</dbReference>
<keyword evidence="11" id="KW-1185">Reference proteome</keyword>
<feature type="compositionally biased region" description="Polar residues" evidence="7">
    <location>
        <begin position="19"/>
        <end position="28"/>
    </location>
</feature>
<dbReference type="InterPro" id="IPR041885">
    <property type="entry name" value="MAN1_winged_helix_dom"/>
</dbReference>
<evidence type="ECO:0000259" key="9">
    <source>
        <dbReference type="Pfam" id="PF09402"/>
    </source>
</evidence>
<evidence type="ECO:0000256" key="7">
    <source>
        <dbReference type="SAM" id="MobiDB-lite"/>
    </source>
</evidence>
<keyword evidence="5 8" id="KW-0472">Membrane</keyword>
<feature type="transmembrane region" description="Helical" evidence="8">
    <location>
        <begin position="45"/>
        <end position="66"/>
    </location>
</feature>
<comment type="subcellular location">
    <subcellularLocation>
        <location evidence="1">Nucleus inner membrane</location>
    </subcellularLocation>
</comment>
<name>A0A8S0RZQ9_OLEEU</name>
<keyword evidence="2" id="KW-0597">Phosphoprotein</keyword>
<sequence>MASNPRKKRTPNRNPPQTPIYSSTSSNLSPLEPSFNLFPSSRADFVRLIGVFAVATSVAVACKFIAASLNRPVKPFCDSNSELDDFLSDYCEPCPTNGECHDGKLECARGYKKHGKLCFEDGDINEAAKKLSKFAEVRACEKYAQSLCGETGTYWVQEDDLWNTLDEYQLMNSYGLDEAMYGHAKQRALETIHNLLETRSTNHGIEEFKCPEFLVNHYTPLSCRLLEWIIKNVFILVPACALLLGCISVVLKVRKKHRLSVRAEQLYLEVCNILEEKSLLARSISGGDEPWVVASWLRDHLLSPKERKDTLLWKKVEELVQEDSRVDQYPKLVKGESKVVWEWQVEGSLSTSAKRKKSEERELKWKEHMNLSSHARSWAAKAVGAIRGKTTPVPSLNKIHVT</sequence>
<dbReference type="GO" id="GO:0003682">
    <property type="term" value="F:chromatin binding"/>
    <property type="evidence" value="ECO:0007669"/>
    <property type="project" value="InterPro"/>
</dbReference>
<evidence type="ECO:0000256" key="1">
    <source>
        <dbReference type="ARBA" id="ARBA00004540"/>
    </source>
</evidence>
<evidence type="ECO:0000313" key="10">
    <source>
        <dbReference type="EMBL" id="CAA2985809.1"/>
    </source>
</evidence>
<evidence type="ECO:0000313" key="11">
    <source>
        <dbReference type="Proteomes" id="UP000594638"/>
    </source>
</evidence>
<evidence type="ECO:0000256" key="2">
    <source>
        <dbReference type="ARBA" id="ARBA00022553"/>
    </source>
</evidence>
<dbReference type="PANTHER" id="PTHR47808">
    <property type="entry name" value="INNER NUCLEAR MEMBRANE PROTEIN HEH2-RELATED"/>
    <property type="match status" value="1"/>
</dbReference>
<dbReference type="GO" id="GO:0005783">
    <property type="term" value="C:endoplasmic reticulum"/>
    <property type="evidence" value="ECO:0007669"/>
    <property type="project" value="TreeGrafter"/>
</dbReference>
<dbReference type="Gramene" id="OE9A062988T1">
    <property type="protein sequence ID" value="OE9A062988C1"/>
    <property type="gene ID" value="OE9A062988"/>
</dbReference>
<protein>
    <submittedName>
        <fullName evidence="10">Inner nuclear membrane Man1</fullName>
    </submittedName>
</protein>
<feature type="region of interest" description="Disordered" evidence="7">
    <location>
        <begin position="1"/>
        <end position="28"/>
    </location>
</feature>
<feature type="compositionally biased region" description="Basic residues" evidence="7">
    <location>
        <begin position="1"/>
        <end position="11"/>
    </location>
</feature>
<accession>A0A8S0RZQ9</accession>
<dbReference type="InterPro" id="IPR044780">
    <property type="entry name" value="Heh2/Src1"/>
</dbReference>
<evidence type="ECO:0000256" key="5">
    <source>
        <dbReference type="ARBA" id="ARBA00023136"/>
    </source>
</evidence>
<comment type="caution">
    <text evidence="10">The sequence shown here is derived from an EMBL/GenBank/DDBJ whole genome shotgun (WGS) entry which is preliminary data.</text>
</comment>
<organism evidence="10 11">
    <name type="scientific">Olea europaea subsp. europaea</name>
    <dbReference type="NCBI Taxonomy" id="158383"/>
    <lineage>
        <taxon>Eukaryota</taxon>
        <taxon>Viridiplantae</taxon>
        <taxon>Streptophyta</taxon>
        <taxon>Embryophyta</taxon>
        <taxon>Tracheophyta</taxon>
        <taxon>Spermatophyta</taxon>
        <taxon>Magnoliopsida</taxon>
        <taxon>eudicotyledons</taxon>
        <taxon>Gunneridae</taxon>
        <taxon>Pentapetalae</taxon>
        <taxon>asterids</taxon>
        <taxon>lamiids</taxon>
        <taxon>Lamiales</taxon>
        <taxon>Oleaceae</taxon>
        <taxon>Oleeae</taxon>
        <taxon>Olea</taxon>
    </lineage>
</organism>